<keyword evidence="3" id="KW-0963">Cytoplasm</keyword>
<proteinExistence type="inferred from homology"/>
<dbReference type="Proteomes" id="UP001241603">
    <property type="component" value="Unassembled WGS sequence"/>
</dbReference>
<dbReference type="RefSeq" id="WP_266348169.1">
    <property type="nucleotide sequence ID" value="NZ_JAPKNG010000002.1"/>
</dbReference>
<gene>
    <name evidence="3" type="primary">ureD</name>
    <name evidence="4" type="ORF">QO014_001624</name>
</gene>
<comment type="caution">
    <text evidence="4">The sequence shown here is derived from an EMBL/GenBank/DDBJ whole genome shotgun (WGS) entry which is preliminary data.</text>
</comment>
<comment type="subunit">
    <text evidence="3">UreD, UreF and UreG form a complex that acts as a GTP-hydrolysis-dependent molecular chaperone, activating the urease apoprotein by helping to assemble the nickel containing metallocenter of UreC. The UreE protein probably delivers the nickel.</text>
</comment>
<accession>A0ABU0H4K2</accession>
<keyword evidence="2 3" id="KW-0143">Chaperone</keyword>
<evidence type="ECO:0000256" key="1">
    <source>
        <dbReference type="ARBA" id="ARBA00007177"/>
    </source>
</evidence>
<evidence type="ECO:0000313" key="5">
    <source>
        <dbReference type="Proteomes" id="UP001241603"/>
    </source>
</evidence>
<evidence type="ECO:0000256" key="2">
    <source>
        <dbReference type="ARBA" id="ARBA00023186"/>
    </source>
</evidence>
<keyword evidence="5" id="KW-1185">Reference proteome</keyword>
<dbReference type="PANTHER" id="PTHR33643:SF1">
    <property type="entry name" value="UREASE ACCESSORY PROTEIN D"/>
    <property type="match status" value="1"/>
</dbReference>
<dbReference type="HAMAP" id="MF_01384">
    <property type="entry name" value="UreD"/>
    <property type="match status" value="1"/>
</dbReference>
<comment type="similarity">
    <text evidence="1 3">Belongs to the UreD family.</text>
</comment>
<dbReference type="PANTHER" id="PTHR33643">
    <property type="entry name" value="UREASE ACCESSORY PROTEIN D"/>
    <property type="match status" value="1"/>
</dbReference>
<sequence length="290" mass="30649">MSAVVAANDQDAGQGLPVIQGAPVMQRAKGHARISFRRDGDAIRLREFHQQGCCKIRLPRVEPGDPPEAVLLNTSGGVTGGDHLVFEVDIGAGASAVVTTQAAERIYRRLAGAGRIENRLTVGAGARLDWLPQETILFDRSALDRNLEVDLAEDASALLLESIVFGRGAMGETVKTLSLADRWRVRRGGRLVFADGISIDGDAATLLGRGATGGGATAAATLVLLDKAAGARLEAVRAALEGTRGETGASAWGEILCVRFLAATSQILRQDIEIVAKAIRGRPMSRVWHC</sequence>
<keyword evidence="3" id="KW-0996">Nickel insertion</keyword>
<evidence type="ECO:0000256" key="3">
    <source>
        <dbReference type="HAMAP-Rule" id="MF_01384"/>
    </source>
</evidence>
<dbReference type="EMBL" id="JAUSVO010000002">
    <property type="protein sequence ID" value="MDQ0437239.1"/>
    <property type="molecule type" value="Genomic_DNA"/>
</dbReference>
<organism evidence="4 5">
    <name type="scientific">Kaistia dalseonensis</name>
    <dbReference type="NCBI Taxonomy" id="410840"/>
    <lineage>
        <taxon>Bacteria</taxon>
        <taxon>Pseudomonadati</taxon>
        <taxon>Pseudomonadota</taxon>
        <taxon>Alphaproteobacteria</taxon>
        <taxon>Hyphomicrobiales</taxon>
        <taxon>Kaistiaceae</taxon>
        <taxon>Kaistia</taxon>
    </lineage>
</organism>
<comment type="function">
    <text evidence="3">Required for maturation of urease via the functional incorporation of the urease nickel metallocenter.</text>
</comment>
<protein>
    <recommendedName>
        <fullName evidence="3">Urease accessory protein UreD</fullName>
    </recommendedName>
</protein>
<evidence type="ECO:0000313" key="4">
    <source>
        <dbReference type="EMBL" id="MDQ0437239.1"/>
    </source>
</evidence>
<name>A0ABU0H4K2_9HYPH</name>
<dbReference type="Pfam" id="PF01774">
    <property type="entry name" value="UreD"/>
    <property type="match status" value="1"/>
</dbReference>
<comment type="subcellular location">
    <subcellularLocation>
        <location evidence="3">Cytoplasm</location>
    </subcellularLocation>
</comment>
<reference evidence="4 5" key="1">
    <citation type="submission" date="2023-07" db="EMBL/GenBank/DDBJ databases">
        <title>Genomic Encyclopedia of Type Strains, Phase IV (KMG-IV): sequencing the most valuable type-strain genomes for metagenomic binning, comparative biology and taxonomic classification.</title>
        <authorList>
            <person name="Goeker M."/>
        </authorList>
    </citation>
    <scope>NUCLEOTIDE SEQUENCE [LARGE SCALE GENOMIC DNA]</scope>
    <source>
        <strain evidence="4 5">B6-8</strain>
    </source>
</reference>
<dbReference type="InterPro" id="IPR002669">
    <property type="entry name" value="UreD"/>
</dbReference>